<organism evidence="1 2">
    <name type="scientific">Pelomonas candidula</name>
    <dbReference type="NCBI Taxonomy" id="3299025"/>
    <lineage>
        <taxon>Bacteria</taxon>
        <taxon>Pseudomonadati</taxon>
        <taxon>Pseudomonadota</taxon>
        <taxon>Betaproteobacteria</taxon>
        <taxon>Burkholderiales</taxon>
        <taxon>Sphaerotilaceae</taxon>
        <taxon>Roseateles</taxon>
    </lineage>
</organism>
<evidence type="ECO:0000313" key="2">
    <source>
        <dbReference type="Proteomes" id="UP001606134"/>
    </source>
</evidence>
<dbReference type="RefSeq" id="WP_394411968.1">
    <property type="nucleotide sequence ID" value="NZ_JBIGIC010000007.1"/>
</dbReference>
<dbReference type="EMBL" id="JBIGIC010000007">
    <property type="protein sequence ID" value="MFG6487990.1"/>
    <property type="molecule type" value="Genomic_DNA"/>
</dbReference>
<proteinExistence type="predicted"/>
<dbReference type="SUPFAM" id="SSF53850">
    <property type="entry name" value="Periplasmic binding protein-like II"/>
    <property type="match status" value="1"/>
</dbReference>
<keyword evidence="2" id="KW-1185">Reference proteome</keyword>
<protein>
    <submittedName>
        <fullName evidence="1">Substrate-binding periplasmic protein</fullName>
    </submittedName>
</protein>
<comment type="caution">
    <text evidence="1">The sequence shown here is derived from an EMBL/GenBank/DDBJ whole genome shotgun (WGS) entry which is preliminary data.</text>
</comment>
<accession>A0ABW7HDU6</accession>
<reference evidence="1 2" key="1">
    <citation type="submission" date="2024-08" db="EMBL/GenBank/DDBJ databases">
        <authorList>
            <person name="Lu H."/>
        </authorList>
    </citation>
    <scope>NUCLEOTIDE SEQUENCE [LARGE SCALE GENOMIC DNA]</scope>
    <source>
        <strain evidence="1 2">BYS78W</strain>
    </source>
</reference>
<name>A0ABW7HDU6_9BURK</name>
<gene>
    <name evidence="1" type="ORF">ACG04R_15000</name>
</gene>
<evidence type="ECO:0000313" key="1">
    <source>
        <dbReference type="EMBL" id="MFG6487990.1"/>
    </source>
</evidence>
<sequence>MRRRHLLSLLAVGASPDARPGTAASQVVYPLHDQSGLTQWRYHEELLRQALRRSGAAYEIAESTAPMTQARVLRELANGAGSLDLAWTMTSIEREALLKPVRVPVERGLIGFRLAFVRPEHVDRWKALRSVQELRRYVAGQGMDWPDTEILRANGLPVQGVPRHTTLFEMLRMGRIDYFPRSAFEIDGEVESGMAQGLVIEPHVLLRYPAASYLFVRRGREQLAADLQRGLDAMVADGSFVRLFQQHFGDLIRRHRLRQRTQIVLNNPLLPPETPLHKPGYWFVLD</sequence>
<dbReference type="Proteomes" id="UP001606134">
    <property type="component" value="Unassembled WGS sequence"/>
</dbReference>